<dbReference type="GO" id="GO:0004672">
    <property type="term" value="F:protein kinase activity"/>
    <property type="evidence" value="ECO:0007669"/>
    <property type="project" value="InterPro"/>
</dbReference>
<keyword evidence="4" id="KW-1185">Reference proteome</keyword>
<dbReference type="InterPro" id="IPR011009">
    <property type="entry name" value="Kinase-like_dom_sf"/>
</dbReference>
<dbReference type="EMBL" id="JADFTS010000005">
    <property type="protein sequence ID" value="KAF9607499.1"/>
    <property type="molecule type" value="Genomic_DNA"/>
</dbReference>
<keyword evidence="1" id="KW-0732">Signal</keyword>
<dbReference type="GO" id="GO:0009742">
    <property type="term" value="P:brassinosteroid mediated signaling pathway"/>
    <property type="evidence" value="ECO:0007669"/>
    <property type="project" value="InterPro"/>
</dbReference>
<reference evidence="3 4" key="1">
    <citation type="submission" date="2020-10" db="EMBL/GenBank/DDBJ databases">
        <title>The Coptis chinensis genome and diversification of protoberbering-type alkaloids.</title>
        <authorList>
            <person name="Wang B."/>
            <person name="Shu S."/>
            <person name="Song C."/>
            <person name="Liu Y."/>
        </authorList>
    </citation>
    <scope>NUCLEOTIDE SEQUENCE [LARGE SCALE GENOMIC DNA]</scope>
    <source>
        <strain evidence="3">HL-2020</strain>
        <tissue evidence="3">Leaf</tissue>
    </source>
</reference>
<sequence>MKWAMRLRVALYLAQALNYCSSKGRGMYHDLNAYRILFDKDGNPRLSCFGLMKNSRNGKSYSMNLAFTPPEYMRTVVDLTKTADVAAVKVEGANMHNHGNKTGLSST</sequence>
<dbReference type="OrthoDB" id="1658634at2759"/>
<dbReference type="InterPro" id="IPR000719">
    <property type="entry name" value="Prot_kinase_dom"/>
</dbReference>
<evidence type="ECO:0000313" key="4">
    <source>
        <dbReference type="Proteomes" id="UP000631114"/>
    </source>
</evidence>
<dbReference type="GO" id="GO:0012505">
    <property type="term" value="C:endomembrane system"/>
    <property type="evidence" value="ECO:0007669"/>
    <property type="project" value="UniProtKB-SubCell"/>
</dbReference>
<dbReference type="Proteomes" id="UP000631114">
    <property type="component" value="Unassembled WGS sequence"/>
</dbReference>
<proteinExistence type="predicted"/>
<evidence type="ECO:0000259" key="2">
    <source>
        <dbReference type="PROSITE" id="PS50011"/>
    </source>
</evidence>
<dbReference type="PROSITE" id="PS50011">
    <property type="entry name" value="PROTEIN_KINASE_DOM"/>
    <property type="match status" value="1"/>
</dbReference>
<dbReference type="PANTHER" id="PTHR45863">
    <property type="entry name" value="SERINE/THREONINE-PROTEIN KINASE BSK5"/>
    <property type="match status" value="1"/>
</dbReference>
<feature type="domain" description="Protein kinase" evidence="2">
    <location>
        <begin position="1"/>
        <end position="107"/>
    </location>
</feature>
<comment type="caution">
    <text evidence="3">The sequence shown here is derived from an EMBL/GenBank/DDBJ whole genome shotgun (WGS) entry which is preliminary data.</text>
</comment>
<dbReference type="InterPro" id="IPR045845">
    <property type="entry name" value="BSK"/>
</dbReference>
<feature type="signal peptide" evidence="1">
    <location>
        <begin position="1"/>
        <end position="16"/>
    </location>
</feature>
<dbReference type="PANTHER" id="PTHR45863:SF6">
    <property type="entry name" value="SERINE_THREONINE-PROTEIN KINASE BSK6"/>
    <property type="match status" value="1"/>
</dbReference>
<organism evidence="3 4">
    <name type="scientific">Coptis chinensis</name>
    <dbReference type="NCBI Taxonomy" id="261450"/>
    <lineage>
        <taxon>Eukaryota</taxon>
        <taxon>Viridiplantae</taxon>
        <taxon>Streptophyta</taxon>
        <taxon>Embryophyta</taxon>
        <taxon>Tracheophyta</taxon>
        <taxon>Spermatophyta</taxon>
        <taxon>Magnoliopsida</taxon>
        <taxon>Ranunculales</taxon>
        <taxon>Ranunculaceae</taxon>
        <taxon>Coptidoideae</taxon>
        <taxon>Coptis</taxon>
    </lineage>
</organism>
<evidence type="ECO:0000256" key="1">
    <source>
        <dbReference type="SAM" id="SignalP"/>
    </source>
</evidence>
<feature type="chain" id="PRO_5032377895" description="Protein kinase domain-containing protein" evidence="1">
    <location>
        <begin position="17"/>
        <end position="107"/>
    </location>
</feature>
<evidence type="ECO:0000313" key="3">
    <source>
        <dbReference type="EMBL" id="KAF9607499.1"/>
    </source>
</evidence>
<dbReference type="Gene3D" id="1.10.510.10">
    <property type="entry name" value="Transferase(Phosphotransferase) domain 1"/>
    <property type="match status" value="1"/>
</dbReference>
<dbReference type="SUPFAM" id="SSF56112">
    <property type="entry name" value="Protein kinase-like (PK-like)"/>
    <property type="match status" value="1"/>
</dbReference>
<protein>
    <recommendedName>
        <fullName evidence="2">Protein kinase domain-containing protein</fullName>
    </recommendedName>
</protein>
<dbReference type="GO" id="GO:0005524">
    <property type="term" value="F:ATP binding"/>
    <property type="evidence" value="ECO:0007669"/>
    <property type="project" value="UniProtKB-KW"/>
</dbReference>
<name>A0A835HYL0_9MAGN</name>
<accession>A0A835HYL0</accession>
<gene>
    <name evidence="3" type="ORF">IFM89_036449</name>
</gene>
<dbReference type="AlphaFoldDB" id="A0A835HYL0"/>